<dbReference type="PANTHER" id="PTHR39600:SF1">
    <property type="entry name" value="PEPTIDASE INHIBITOR I78 FAMILY PROTEIN"/>
    <property type="match status" value="1"/>
</dbReference>
<sequence length="110" mass="10939">MKTQSLLLTLATAALLAACAAPAPAPAPGSAAAAAPAAPAEPVFQCNAEGARFAVGQQVTPQLEAAARARAGAGTVRVLKPNQAVTMELNAGRLNLSVDARGRVKDVHCG</sequence>
<feature type="chain" id="PRO_5024924080" evidence="1">
    <location>
        <begin position="26"/>
        <end position="110"/>
    </location>
</feature>
<dbReference type="AlphaFoldDB" id="A0A5Q0M513"/>
<protein>
    <submittedName>
        <fullName evidence="2">Peptidase inhibitor I78</fullName>
    </submittedName>
</protein>
<accession>A0A5Q0M513</accession>
<reference evidence="2 3" key="1">
    <citation type="submission" date="2019-10" db="EMBL/GenBank/DDBJ databases">
        <title>Complete genome sequence of Variovorax paradoxus 5C-2.</title>
        <authorList>
            <person name="Gogoleva N.E."/>
            <person name="Balkin A.S."/>
        </authorList>
    </citation>
    <scope>NUCLEOTIDE SEQUENCE [LARGE SCALE GENOMIC DNA]</scope>
    <source>
        <strain evidence="2 3">5C-2</strain>
    </source>
</reference>
<organism evidence="2 3">
    <name type="scientific">Variovorax paradoxus</name>
    <dbReference type="NCBI Taxonomy" id="34073"/>
    <lineage>
        <taxon>Bacteria</taxon>
        <taxon>Pseudomonadati</taxon>
        <taxon>Pseudomonadota</taxon>
        <taxon>Betaproteobacteria</taxon>
        <taxon>Burkholderiales</taxon>
        <taxon>Comamonadaceae</taxon>
        <taxon>Variovorax</taxon>
    </lineage>
</organism>
<dbReference type="EMBL" id="CP045644">
    <property type="protein sequence ID" value="QFZ83654.1"/>
    <property type="molecule type" value="Genomic_DNA"/>
</dbReference>
<evidence type="ECO:0000313" key="2">
    <source>
        <dbReference type="EMBL" id="QFZ83654.1"/>
    </source>
</evidence>
<dbReference type="Pfam" id="PF11720">
    <property type="entry name" value="Inhibitor_I78"/>
    <property type="match status" value="1"/>
</dbReference>
<proteinExistence type="predicted"/>
<dbReference type="PROSITE" id="PS51257">
    <property type="entry name" value="PROKAR_LIPOPROTEIN"/>
    <property type="match status" value="1"/>
</dbReference>
<dbReference type="Gene3D" id="3.30.10.10">
    <property type="entry name" value="Trypsin Inhibitor V, subunit A"/>
    <property type="match status" value="1"/>
</dbReference>
<evidence type="ECO:0000256" key="1">
    <source>
        <dbReference type="SAM" id="SignalP"/>
    </source>
</evidence>
<dbReference type="InterPro" id="IPR021719">
    <property type="entry name" value="Prot_inh_I78"/>
</dbReference>
<feature type="signal peptide" evidence="1">
    <location>
        <begin position="1"/>
        <end position="25"/>
    </location>
</feature>
<evidence type="ECO:0000313" key="3">
    <source>
        <dbReference type="Proteomes" id="UP000326780"/>
    </source>
</evidence>
<keyword evidence="1" id="KW-0732">Signal</keyword>
<dbReference type="Proteomes" id="UP000326780">
    <property type="component" value="Chromosome"/>
</dbReference>
<name>A0A5Q0M513_VARPD</name>
<dbReference type="PANTHER" id="PTHR39600">
    <property type="entry name" value="PEPTIDASE INHIBITOR I78 FAMILY PROTEIN"/>
    <property type="match status" value="1"/>
</dbReference>
<gene>
    <name evidence="2" type="ORF">GFK26_13275</name>
</gene>